<dbReference type="PROSITE" id="PS00211">
    <property type="entry name" value="ABC_TRANSPORTER_1"/>
    <property type="match status" value="1"/>
</dbReference>
<sequence length="369" mass="40865">MLKIKISQHIPMPIQVSLECMDGQIHALVGPSGSGKTTVLRMIAGLSNPEIGKIECAESVWFNADEYRKNFLSVPVAKRSCGFLFQQYALFPHLNALQNVLIALQNSGIDFERKRLLALQWLEQMGIDNLADRRPHQLSGGQQQRVALARALARQPEVLLLDEPFSAIDVPTRQSLYRTLADIRQDLSIPILLVTHDLREAELLADNITVIDQGIALQTATPSALFQKPRNTRVAQLVGISNTFQGKFNAGKLSWEGTNYILDVIDKGKIPAGMDVAWVVPQSGLSVHRQANHATLPVTIKQVSTLGQIASVELAIRDSGLSINWDASSAELKRLGLEAGEHVYLEIDPQQIHIMPLRPINDPRRLQNI</sequence>
<dbReference type="PANTHER" id="PTHR42781:SF4">
    <property type="entry name" value="SPERMIDINE_PUTRESCINE IMPORT ATP-BINDING PROTEIN POTA"/>
    <property type="match status" value="1"/>
</dbReference>
<gene>
    <name evidence="7" type="ORF">M2127_000751</name>
</gene>
<dbReference type="InterPro" id="IPR003593">
    <property type="entry name" value="AAA+_ATPase"/>
</dbReference>
<dbReference type="Pfam" id="PF00005">
    <property type="entry name" value="ABC_tran"/>
    <property type="match status" value="1"/>
</dbReference>
<evidence type="ECO:0000256" key="1">
    <source>
        <dbReference type="ARBA" id="ARBA00022448"/>
    </source>
</evidence>
<evidence type="ECO:0000256" key="2">
    <source>
        <dbReference type="ARBA" id="ARBA00022475"/>
    </source>
</evidence>
<dbReference type="InterPro" id="IPR024765">
    <property type="entry name" value="TOBE-like"/>
</dbReference>
<dbReference type="GeneID" id="83595711"/>
<keyword evidence="4" id="KW-0547">Nucleotide-binding</keyword>
<dbReference type="SMART" id="SM00382">
    <property type="entry name" value="AAA"/>
    <property type="match status" value="1"/>
</dbReference>
<evidence type="ECO:0000256" key="5">
    <source>
        <dbReference type="ARBA" id="ARBA00022840"/>
    </source>
</evidence>
<protein>
    <submittedName>
        <fullName evidence="7">Molybdate transport system ATP-binding protein</fullName>
    </submittedName>
</protein>
<dbReference type="RefSeq" id="WP_076023387.1">
    <property type="nucleotide sequence ID" value="NZ_JARXVV010000002.1"/>
</dbReference>
<evidence type="ECO:0000313" key="7">
    <source>
        <dbReference type="EMBL" id="MDH6503461.1"/>
    </source>
</evidence>
<organism evidence="7 8">
    <name type="scientific">Polynucleobacter sphagniphilus</name>
    <dbReference type="NCBI Taxonomy" id="1743169"/>
    <lineage>
        <taxon>Bacteria</taxon>
        <taxon>Pseudomonadati</taxon>
        <taxon>Pseudomonadota</taxon>
        <taxon>Betaproteobacteria</taxon>
        <taxon>Burkholderiales</taxon>
        <taxon>Burkholderiaceae</taxon>
        <taxon>Polynucleobacter</taxon>
    </lineage>
</organism>
<dbReference type="InterPro" id="IPR008995">
    <property type="entry name" value="Mo/tungstate-bd_C_term_dom"/>
</dbReference>
<name>A0AA43M792_9BURK</name>
<dbReference type="InterPro" id="IPR017871">
    <property type="entry name" value="ABC_transporter-like_CS"/>
</dbReference>
<dbReference type="InterPro" id="IPR003439">
    <property type="entry name" value="ABC_transporter-like_ATP-bd"/>
</dbReference>
<dbReference type="GO" id="GO:0005524">
    <property type="term" value="F:ATP binding"/>
    <property type="evidence" value="ECO:0007669"/>
    <property type="project" value="UniProtKB-KW"/>
</dbReference>
<evidence type="ECO:0000259" key="6">
    <source>
        <dbReference type="PROSITE" id="PS50893"/>
    </source>
</evidence>
<keyword evidence="3" id="KW-0997">Cell inner membrane</keyword>
<dbReference type="PROSITE" id="PS50893">
    <property type="entry name" value="ABC_TRANSPORTER_2"/>
    <property type="match status" value="1"/>
</dbReference>
<dbReference type="AlphaFoldDB" id="A0AA43M792"/>
<reference evidence="7" key="1">
    <citation type="submission" date="2023-04" db="EMBL/GenBank/DDBJ databases">
        <title>Genome Encyclopedia of Bacteria and Archaea VI: Functional Genomics of Type Strains.</title>
        <authorList>
            <person name="Whitman W."/>
        </authorList>
    </citation>
    <scope>NUCLEOTIDE SEQUENCE</scope>
    <source>
        <strain evidence="7">Enz.4-51</strain>
    </source>
</reference>
<dbReference type="InterPro" id="IPR027417">
    <property type="entry name" value="P-loop_NTPase"/>
</dbReference>
<dbReference type="Pfam" id="PF12857">
    <property type="entry name" value="TOBE_3"/>
    <property type="match status" value="1"/>
</dbReference>
<evidence type="ECO:0000256" key="3">
    <source>
        <dbReference type="ARBA" id="ARBA00022519"/>
    </source>
</evidence>
<keyword evidence="1" id="KW-0813">Transport</keyword>
<dbReference type="EMBL" id="JARXYA010000003">
    <property type="protein sequence ID" value="MDH6503461.1"/>
    <property type="molecule type" value="Genomic_DNA"/>
</dbReference>
<dbReference type="Gene3D" id="3.40.50.300">
    <property type="entry name" value="P-loop containing nucleotide triphosphate hydrolases"/>
    <property type="match status" value="1"/>
</dbReference>
<evidence type="ECO:0000313" key="8">
    <source>
        <dbReference type="Proteomes" id="UP001161160"/>
    </source>
</evidence>
<dbReference type="InterPro" id="IPR050093">
    <property type="entry name" value="ABC_SmlMolc_Importer"/>
</dbReference>
<keyword evidence="8" id="KW-1185">Reference proteome</keyword>
<feature type="domain" description="ABC transporter" evidence="6">
    <location>
        <begin position="1"/>
        <end position="238"/>
    </location>
</feature>
<dbReference type="PANTHER" id="PTHR42781">
    <property type="entry name" value="SPERMIDINE/PUTRESCINE IMPORT ATP-BINDING PROTEIN POTA"/>
    <property type="match status" value="1"/>
</dbReference>
<dbReference type="SUPFAM" id="SSF50331">
    <property type="entry name" value="MOP-like"/>
    <property type="match status" value="1"/>
</dbReference>
<keyword evidence="2" id="KW-1003">Cell membrane</keyword>
<comment type="caution">
    <text evidence="7">The sequence shown here is derived from an EMBL/GenBank/DDBJ whole genome shotgun (WGS) entry which is preliminary data.</text>
</comment>
<dbReference type="GO" id="GO:0016887">
    <property type="term" value="F:ATP hydrolysis activity"/>
    <property type="evidence" value="ECO:0007669"/>
    <property type="project" value="InterPro"/>
</dbReference>
<keyword evidence="3" id="KW-0472">Membrane</keyword>
<proteinExistence type="predicted"/>
<dbReference type="SUPFAM" id="SSF52540">
    <property type="entry name" value="P-loop containing nucleoside triphosphate hydrolases"/>
    <property type="match status" value="1"/>
</dbReference>
<keyword evidence="5 7" id="KW-0067">ATP-binding</keyword>
<evidence type="ECO:0000256" key="4">
    <source>
        <dbReference type="ARBA" id="ARBA00022741"/>
    </source>
</evidence>
<dbReference type="Proteomes" id="UP001161160">
    <property type="component" value="Unassembled WGS sequence"/>
</dbReference>
<accession>A0AA43M792</accession>